<reference evidence="1" key="1">
    <citation type="submission" date="2019-10" db="EMBL/GenBank/DDBJ databases">
        <authorList>
            <person name="Soares A.E.R."/>
            <person name="Aleixo A."/>
            <person name="Schneider P."/>
            <person name="Miyaki C.Y."/>
            <person name="Schneider M.P."/>
            <person name="Mello C."/>
            <person name="Vasconcelos A.T.R."/>
        </authorList>
    </citation>
    <scope>NUCLEOTIDE SEQUENCE</scope>
    <source>
        <tissue evidence="1">Muscle</tissue>
    </source>
</reference>
<dbReference type="Proteomes" id="UP001145742">
    <property type="component" value="Unassembled WGS sequence"/>
</dbReference>
<protein>
    <submittedName>
        <fullName evidence="1">Uncharacterized protein</fullName>
    </submittedName>
</protein>
<proteinExistence type="predicted"/>
<accession>A0ABQ9DAF8</accession>
<keyword evidence="2" id="KW-1185">Reference proteome</keyword>
<evidence type="ECO:0000313" key="2">
    <source>
        <dbReference type="Proteomes" id="UP001145742"/>
    </source>
</evidence>
<sequence>MVSTSDFDHKVMSSSLSGDRTAQFNALPGIRSRQISDAQQGQPGLVLGAVDSPEDFTVTVQACSAVADGPQD</sequence>
<comment type="caution">
    <text evidence="1">The sequence shown here is derived from an EMBL/GenBank/DDBJ whole genome shotgun (WGS) entry which is preliminary data.</text>
</comment>
<dbReference type="EMBL" id="WHWB01033709">
    <property type="protein sequence ID" value="KAJ7417967.1"/>
    <property type="molecule type" value="Genomic_DNA"/>
</dbReference>
<evidence type="ECO:0000313" key="1">
    <source>
        <dbReference type="EMBL" id="KAJ7417967.1"/>
    </source>
</evidence>
<organism evidence="1 2">
    <name type="scientific">Willisornis vidua</name>
    <name type="common">Xingu scale-backed antbird</name>
    <dbReference type="NCBI Taxonomy" id="1566151"/>
    <lineage>
        <taxon>Eukaryota</taxon>
        <taxon>Metazoa</taxon>
        <taxon>Chordata</taxon>
        <taxon>Craniata</taxon>
        <taxon>Vertebrata</taxon>
        <taxon>Euteleostomi</taxon>
        <taxon>Archelosauria</taxon>
        <taxon>Archosauria</taxon>
        <taxon>Dinosauria</taxon>
        <taxon>Saurischia</taxon>
        <taxon>Theropoda</taxon>
        <taxon>Coelurosauria</taxon>
        <taxon>Aves</taxon>
        <taxon>Neognathae</taxon>
        <taxon>Neoaves</taxon>
        <taxon>Telluraves</taxon>
        <taxon>Australaves</taxon>
        <taxon>Passeriformes</taxon>
        <taxon>Thamnophilidae</taxon>
        <taxon>Willisornis</taxon>
    </lineage>
</organism>
<name>A0ABQ9DAF8_9PASS</name>
<gene>
    <name evidence="1" type="ORF">WISP_61804</name>
</gene>